<feature type="compositionally biased region" description="Basic and acidic residues" evidence="1">
    <location>
        <begin position="176"/>
        <end position="195"/>
    </location>
</feature>
<keyword evidence="3" id="KW-1185">Reference proteome</keyword>
<organism evidence="2 3">
    <name type="scientific">Desulfatibacillum alkenivorans DSM 16219</name>
    <dbReference type="NCBI Taxonomy" id="1121393"/>
    <lineage>
        <taxon>Bacteria</taxon>
        <taxon>Pseudomonadati</taxon>
        <taxon>Thermodesulfobacteriota</taxon>
        <taxon>Desulfobacteria</taxon>
        <taxon>Desulfobacterales</taxon>
        <taxon>Desulfatibacillaceae</taxon>
        <taxon>Desulfatibacillum</taxon>
    </lineage>
</organism>
<gene>
    <name evidence="2" type="ORF">SAMN02745216_05306</name>
</gene>
<feature type="region of interest" description="Disordered" evidence="1">
    <location>
        <begin position="262"/>
        <end position="281"/>
    </location>
</feature>
<accession>A0A1M7BF34</accession>
<dbReference type="STRING" id="1121393.SAMN02745216_05306"/>
<name>A0A1M7BF34_9BACT</name>
<evidence type="ECO:0000313" key="3">
    <source>
        <dbReference type="Proteomes" id="UP000183994"/>
    </source>
</evidence>
<feature type="compositionally biased region" description="Basic and acidic residues" evidence="1">
    <location>
        <begin position="208"/>
        <end position="223"/>
    </location>
</feature>
<dbReference type="AlphaFoldDB" id="A0A1M7BF34"/>
<protein>
    <submittedName>
        <fullName evidence="2">Uncharacterized protein</fullName>
    </submittedName>
</protein>
<dbReference type="Proteomes" id="UP000183994">
    <property type="component" value="Unassembled WGS sequence"/>
</dbReference>
<sequence>MDANISREIIEKAVDELAYRNKKAPKYLLLDSIIRRYPEDPSLSLDEEISADDLIREVWDTGEDPQAIANRRKNFNSIKSAINSDLKRLYKEGKNPSGVIIGPENNFIMSDEAREALLATLAQTAGDGSLSALDQLAQMMNTLKQILSDEDIIDSSNPDDALSQIHRLLKGISEKLGIDQEGEDSKEGIAVRQAEEGEEAEPIASPDAHSDGHERKGESKDGGEALSGQGPESNEGIKIVEEELEDDADLEDVEELIEEELEEAIEGESEEELEEAEGDEDLEIVELDEDEELVDEITWEDEEPEDIEDEEDIVKDLEEAGEDGAGEEGEGLEE</sequence>
<proteinExistence type="predicted"/>
<reference evidence="3" key="1">
    <citation type="submission" date="2016-11" db="EMBL/GenBank/DDBJ databases">
        <authorList>
            <person name="Varghese N."/>
            <person name="Submissions S."/>
        </authorList>
    </citation>
    <scope>NUCLEOTIDE SEQUENCE [LARGE SCALE GENOMIC DNA]</scope>
    <source>
        <strain evidence="3">DSM 16219</strain>
    </source>
</reference>
<evidence type="ECO:0000256" key="1">
    <source>
        <dbReference type="SAM" id="MobiDB-lite"/>
    </source>
</evidence>
<dbReference type="EMBL" id="FQZU01000094">
    <property type="protein sequence ID" value="SHL53466.1"/>
    <property type="molecule type" value="Genomic_DNA"/>
</dbReference>
<feature type="compositionally biased region" description="Acidic residues" evidence="1">
    <location>
        <begin position="242"/>
        <end position="251"/>
    </location>
</feature>
<feature type="non-terminal residue" evidence="2">
    <location>
        <position position="334"/>
    </location>
</feature>
<feature type="region of interest" description="Disordered" evidence="1">
    <location>
        <begin position="176"/>
        <end position="251"/>
    </location>
</feature>
<evidence type="ECO:0000313" key="2">
    <source>
        <dbReference type="EMBL" id="SHL53466.1"/>
    </source>
</evidence>